<dbReference type="EMBL" id="AZHW01001141">
    <property type="protein sequence ID" value="ETW93953.1"/>
    <property type="molecule type" value="Genomic_DNA"/>
</dbReference>
<evidence type="ECO:0000256" key="3">
    <source>
        <dbReference type="RuleBase" id="RU361235"/>
    </source>
</evidence>
<keyword evidence="2 3" id="KW-0378">Hydrolase</keyword>
<organism evidence="5 6">
    <name type="scientific">Entotheonella factor</name>
    <dbReference type="NCBI Taxonomy" id="1429438"/>
    <lineage>
        <taxon>Bacteria</taxon>
        <taxon>Pseudomonadati</taxon>
        <taxon>Nitrospinota/Tectimicrobiota group</taxon>
        <taxon>Candidatus Tectimicrobiota</taxon>
        <taxon>Candidatus Entotheonellia</taxon>
        <taxon>Candidatus Entotheonellales</taxon>
        <taxon>Candidatus Entotheonellaceae</taxon>
        <taxon>Candidatus Entotheonella</taxon>
    </lineage>
</organism>
<comment type="similarity">
    <text evidence="1 3">Belongs to the type-B carboxylesterase/lipase family.</text>
</comment>
<gene>
    <name evidence="5" type="ORF">ETSY1_36995</name>
</gene>
<dbReference type="InterPro" id="IPR019826">
    <property type="entry name" value="Carboxylesterase_B_AS"/>
</dbReference>
<dbReference type="HOGENOM" id="CLU_006586_16_4_7"/>
<dbReference type="GO" id="GO:0016787">
    <property type="term" value="F:hydrolase activity"/>
    <property type="evidence" value="ECO:0007669"/>
    <property type="project" value="UniProtKB-KW"/>
</dbReference>
<dbReference type="Gene3D" id="3.40.50.1820">
    <property type="entry name" value="alpha/beta hydrolase"/>
    <property type="match status" value="1"/>
</dbReference>
<accession>W4L7A4</accession>
<dbReference type="PROSITE" id="PS00122">
    <property type="entry name" value="CARBOXYLESTERASE_B_1"/>
    <property type="match status" value="1"/>
</dbReference>
<dbReference type="InterPro" id="IPR050309">
    <property type="entry name" value="Type-B_Carboxylest/Lipase"/>
</dbReference>
<feature type="domain" description="Carboxylesterase type B" evidence="4">
    <location>
        <begin position="4"/>
        <end position="480"/>
    </location>
</feature>
<dbReference type="Proteomes" id="UP000019141">
    <property type="component" value="Unassembled WGS sequence"/>
</dbReference>
<evidence type="ECO:0000313" key="6">
    <source>
        <dbReference type="Proteomes" id="UP000019141"/>
    </source>
</evidence>
<dbReference type="ESTHER" id="9delt-w4l7a4">
    <property type="family name" value="Carb_B_Bacteria"/>
</dbReference>
<name>W4L7A4_ENTF1</name>
<dbReference type="Pfam" id="PF00135">
    <property type="entry name" value="COesterase"/>
    <property type="match status" value="1"/>
</dbReference>
<dbReference type="InterPro" id="IPR002018">
    <property type="entry name" value="CarbesteraseB"/>
</dbReference>
<evidence type="ECO:0000259" key="4">
    <source>
        <dbReference type="Pfam" id="PF00135"/>
    </source>
</evidence>
<dbReference type="SUPFAM" id="SSF53474">
    <property type="entry name" value="alpha/beta-Hydrolases"/>
    <property type="match status" value="1"/>
</dbReference>
<dbReference type="PANTHER" id="PTHR11559">
    <property type="entry name" value="CARBOXYLESTERASE"/>
    <property type="match status" value="1"/>
</dbReference>
<evidence type="ECO:0000313" key="5">
    <source>
        <dbReference type="EMBL" id="ETW93953.1"/>
    </source>
</evidence>
<dbReference type="PATRIC" id="fig|1429438.4.peg.6948"/>
<evidence type="ECO:0000256" key="1">
    <source>
        <dbReference type="ARBA" id="ARBA00005964"/>
    </source>
</evidence>
<keyword evidence="6" id="KW-1185">Reference proteome</keyword>
<sequence>MSQSTVVETAYGKIQGYFTGRCLLFAGIPYAAAPVGERRLRPPEPPEPWSGVRSATHFGPIQPQSPSRFEVFLGPDPHVQSEDSLRLNIWTPAADDQRRPVIVFIHGGAWVSGAGSFPLYHGERFATRYNAVFVSLNYRLAEAGGLYLGHRDPGFSASGNMALLDQIAALTWVRDHIAAFGGDANNVTLCGQSAGANATAALMASPRASGLFQRAICQSPSYLVRTREDAIETAEVYLDILDVKTIGDLQRFPIETLVAARGQLMRDLAKPPRLSVWGAVMDDDVLPQHPLDAAAAGALATVPLLIGACHEDYRPYLHLMPPGTVPQDDAAVGQFFDQLGIDGARTVALYREHHEGIEPADLFAAAMTDYRFRQPAIALAERHARHQPTFVYDFMWASPVLHGALGAGHTVDIPFAFDNLWTPCTPYQLGDDPPMALADAMSAAWHAFMQSGQPGVDQLPAWPAYDLDTRATMALDTESVLLTDPAPEQRRYWAAE</sequence>
<proteinExistence type="inferred from homology"/>
<protein>
    <recommendedName>
        <fullName evidence="3">Carboxylic ester hydrolase</fullName>
        <ecNumber evidence="3">3.1.1.-</ecNumber>
    </recommendedName>
</protein>
<dbReference type="InterPro" id="IPR029058">
    <property type="entry name" value="AB_hydrolase_fold"/>
</dbReference>
<reference evidence="5 6" key="1">
    <citation type="journal article" date="2014" name="Nature">
        <title>An environmental bacterial taxon with a large and distinct metabolic repertoire.</title>
        <authorList>
            <person name="Wilson M.C."/>
            <person name="Mori T."/>
            <person name="Ruckert C."/>
            <person name="Uria A.R."/>
            <person name="Helf M.J."/>
            <person name="Takada K."/>
            <person name="Gernert C."/>
            <person name="Steffens U.A."/>
            <person name="Heycke N."/>
            <person name="Schmitt S."/>
            <person name="Rinke C."/>
            <person name="Helfrich E.J."/>
            <person name="Brachmann A.O."/>
            <person name="Gurgui C."/>
            <person name="Wakimoto T."/>
            <person name="Kracht M."/>
            <person name="Crusemann M."/>
            <person name="Hentschel U."/>
            <person name="Abe I."/>
            <person name="Matsunaga S."/>
            <person name="Kalinowski J."/>
            <person name="Takeyama H."/>
            <person name="Piel J."/>
        </authorList>
    </citation>
    <scope>NUCLEOTIDE SEQUENCE [LARGE SCALE GENOMIC DNA]</scope>
    <source>
        <strain evidence="6">TSY1</strain>
    </source>
</reference>
<evidence type="ECO:0000256" key="2">
    <source>
        <dbReference type="ARBA" id="ARBA00022801"/>
    </source>
</evidence>
<dbReference type="EC" id="3.1.1.-" evidence="3"/>
<dbReference type="AlphaFoldDB" id="W4L7A4"/>
<comment type="caution">
    <text evidence="5">The sequence shown here is derived from an EMBL/GenBank/DDBJ whole genome shotgun (WGS) entry which is preliminary data.</text>
</comment>